<evidence type="ECO:0000313" key="2">
    <source>
        <dbReference type="EMBL" id="EYB68512.1"/>
    </source>
</evidence>
<dbReference type="SUPFAM" id="SSF55797">
    <property type="entry name" value="PR-1-like"/>
    <property type="match status" value="1"/>
</dbReference>
<dbReference type="STRING" id="1476583.DEIPH_ctg021orf0022"/>
<dbReference type="AlphaFoldDB" id="A0A016QRJ8"/>
<proteinExistence type="predicted"/>
<sequence length="82" mass="8748">MNPEGQGVRERAEAASYTGWQELGKNLAAGAATPAEAVQDWLDSPGHCQTLMDPKFRELGVGSVAAPGSPYARSWVQNFGTR</sequence>
<dbReference type="InterPro" id="IPR014044">
    <property type="entry name" value="CAP_dom"/>
</dbReference>
<keyword evidence="3" id="KW-1185">Reference proteome</keyword>
<dbReference type="Proteomes" id="UP000020492">
    <property type="component" value="Unassembled WGS sequence"/>
</dbReference>
<organism evidence="2 3">
    <name type="scientific">Deinococcus phoenicis</name>
    <dbReference type="NCBI Taxonomy" id="1476583"/>
    <lineage>
        <taxon>Bacteria</taxon>
        <taxon>Thermotogati</taxon>
        <taxon>Deinococcota</taxon>
        <taxon>Deinococci</taxon>
        <taxon>Deinococcales</taxon>
        <taxon>Deinococcaceae</taxon>
        <taxon>Deinococcus</taxon>
    </lineage>
</organism>
<dbReference type="Pfam" id="PF00188">
    <property type="entry name" value="CAP"/>
    <property type="match status" value="1"/>
</dbReference>
<feature type="domain" description="SCP" evidence="1">
    <location>
        <begin position="3"/>
        <end position="79"/>
    </location>
</feature>
<comment type="caution">
    <text evidence="2">The sequence shown here is derived from an EMBL/GenBank/DDBJ whole genome shotgun (WGS) entry which is preliminary data.</text>
</comment>
<dbReference type="PANTHER" id="PTHR31157:SF1">
    <property type="entry name" value="SCP DOMAIN-CONTAINING PROTEIN"/>
    <property type="match status" value="1"/>
</dbReference>
<dbReference type="Gene3D" id="3.40.33.10">
    <property type="entry name" value="CAP"/>
    <property type="match status" value="1"/>
</dbReference>
<evidence type="ECO:0000313" key="3">
    <source>
        <dbReference type="Proteomes" id="UP000020492"/>
    </source>
</evidence>
<dbReference type="CDD" id="cd05379">
    <property type="entry name" value="CAP_bacterial"/>
    <property type="match status" value="1"/>
</dbReference>
<dbReference type="PATRIC" id="fig|1476583.3.peg.1349"/>
<reference evidence="2 3" key="1">
    <citation type="submission" date="2014-03" db="EMBL/GenBank/DDBJ databases">
        <title>Draft genome sequence of Deinococcus phoenicis 1P10ME.</title>
        <authorList>
            <person name="Stepanov V.G."/>
            <person name="Vaishampayan P."/>
            <person name="Venkateswaran K."/>
            <person name="Fox G.E."/>
        </authorList>
    </citation>
    <scope>NUCLEOTIDE SEQUENCE [LARGE SCALE GENOMIC DNA]</scope>
    <source>
        <strain evidence="2 3">1P10ME</strain>
    </source>
</reference>
<gene>
    <name evidence="2" type="ORF">DEIPH_ctg021orf0022</name>
</gene>
<protein>
    <recommendedName>
        <fullName evidence="1">SCP domain-containing protein</fullName>
    </recommendedName>
</protein>
<accession>A0A016QRJ8</accession>
<dbReference type="EMBL" id="JHAC01000021">
    <property type="protein sequence ID" value="EYB68512.1"/>
    <property type="molecule type" value="Genomic_DNA"/>
</dbReference>
<name>A0A016QRJ8_9DEIO</name>
<dbReference type="PANTHER" id="PTHR31157">
    <property type="entry name" value="SCP DOMAIN-CONTAINING PROTEIN"/>
    <property type="match status" value="1"/>
</dbReference>
<evidence type="ECO:0000259" key="1">
    <source>
        <dbReference type="Pfam" id="PF00188"/>
    </source>
</evidence>
<dbReference type="InterPro" id="IPR035940">
    <property type="entry name" value="CAP_sf"/>
</dbReference>
<dbReference type="eggNOG" id="COG2340">
    <property type="taxonomic scope" value="Bacteria"/>
</dbReference>